<keyword evidence="5 12" id="KW-0732">Signal</keyword>
<dbReference type="Proteomes" id="UP000198346">
    <property type="component" value="Unassembled WGS sequence"/>
</dbReference>
<evidence type="ECO:0000256" key="2">
    <source>
        <dbReference type="ARBA" id="ARBA00022448"/>
    </source>
</evidence>
<dbReference type="RefSeq" id="WP_089411367.1">
    <property type="nucleotide sequence ID" value="NZ_FZQA01000001.1"/>
</dbReference>
<dbReference type="AlphaFoldDB" id="A0A239PKT1"/>
<proteinExistence type="inferred from homology"/>
<evidence type="ECO:0000259" key="14">
    <source>
        <dbReference type="Pfam" id="PF07715"/>
    </source>
</evidence>
<feature type="domain" description="TonB-dependent receptor-like beta-barrel" evidence="13">
    <location>
        <begin position="411"/>
        <end position="933"/>
    </location>
</feature>
<dbReference type="InterPro" id="IPR036942">
    <property type="entry name" value="Beta-barrel_TonB_sf"/>
</dbReference>
<dbReference type="PROSITE" id="PS01156">
    <property type="entry name" value="TONB_DEPENDENT_REC_2"/>
    <property type="match status" value="1"/>
</dbReference>
<keyword evidence="2 9" id="KW-0813">Transport</keyword>
<feature type="signal peptide" evidence="12">
    <location>
        <begin position="1"/>
        <end position="29"/>
    </location>
</feature>
<evidence type="ECO:0000256" key="4">
    <source>
        <dbReference type="ARBA" id="ARBA00022692"/>
    </source>
</evidence>
<dbReference type="SUPFAM" id="SSF56935">
    <property type="entry name" value="Porins"/>
    <property type="match status" value="1"/>
</dbReference>
<keyword evidence="7 9" id="KW-0472">Membrane</keyword>
<dbReference type="Gene3D" id="2.40.170.20">
    <property type="entry name" value="TonB-dependent receptor, beta-barrel domain"/>
    <property type="match status" value="1"/>
</dbReference>
<keyword evidence="3 9" id="KW-1134">Transmembrane beta strand</keyword>
<feature type="domain" description="TonB-dependent receptor plug" evidence="14">
    <location>
        <begin position="51"/>
        <end position="160"/>
    </location>
</feature>
<feature type="chain" id="PRO_5012059952" evidence="12">
    <location>
        <begin position="30"/>
        <end position="971"/>
    </location>
</feature>
<feature type="short sequence motif" description="TonB C-terminal box" evidence="10">
    <location>
        <begin position="954"/>
        <end position="971"/>
    </location>
</feature>
<evidence type="ECO:0000313" key="16">
    <source>
        <dbReference type="Proteomes" id="UP000198346"/>
    </source>
</evidence>
<dbReference type="Pfam" id="PF07715">
    <property type="entry name" value="Plug"/>
    <property type="match status" value="1"/>
</dbReference>
<evidence type="ECO:0000256" key="6">
    <source>
        <dbReference type="ARBA" id="ARBA00023077"/>
    </source>
</evidence>
<keyword evidence="16" id="KW-1185">Reference proteome</keyword>
<keyword evidence="8 9" id="KW-0998">Cell outer membrane</keyword>
<evidence type="ECO:0000256" key="12">
    <source>
        <dbReference type="SAM" id="SignalP"/>
    </source>
</evidence>
<dbReference type="InterPro" id="IPR037066">
    <property type="entry name" value="Plug_dom_sf"/>
</dbReference>
<dbReference type="Gene3D" id="2.170.130.10">
    <property type="entry name" value="TonB-dependent receptor, plug domain"/>
    <property type="match status" value="1"/>
</dbReference>
<dbReference type="Pfam" id="PF00593">
    <property type="entry name" value="TonB_dep_Rec_b-barrel"/>
    <property type="match status" value="1"/>
</dbReference>
<comment type="similarity">
    <text evidence="9 11">Belongs to the TonB-dependent receptor family.</text>
</comment>
<name>A0A239PKT1_9PROT</name>
<evidence type="ECO:0000256" key="5">
    <source>
        <dbReference type="ARBA" id="ARBA00022729"/>
    </source>
</evidence>
<dbReference type="PANTHER" id="PTHR47234">
    <property type="match status" value="1"/>
</dbReference>
<evidence type="ECO:0000256" key="3">
    <source>
        <dbReference type="ARBA" id="ARBA00022452"/>
    </source>
</evidence>
<dbReference type="InterPro" id="IPR012910">
    <property type="entry name" value="Plug_dom"/>
</dbReference>
<reference evidence="15 16" key="1">
    <citation type="submission" date="2017-07" db="EMBL/GenBank/DDBJ databases">
        <authorList>
            <person name="Sun Z.S."/>
            <person name="Albrecht U."/>
            <person name="Echele G."/>
            <person name="Lee C.C."/>
        </authorList>
    </citation>
    <scope>NUCLEOTIDE SEQUENCE [LARGE SCALE GENOMIC DNA]</scope>
    <source>
        <strain evidence="15 16">CGMCC 1.12710</strain>
    </source>
</reference>
<keyword evidence="15" id="KW-0675">Receptor</keyword>
<evidence type="ECO:0000256" key="11">
    <source>
        <dbReference type="RuleBase" id="RU003357"/>
    </source>
</evidence>
<comment type="subcellular location">
    <subcellularLocation>
        <location evidence="1 9">Cell outer membrane</location>
        <topology evidence="1 9">Multi-pass membrane protein</topology>
    </subcellularLocation>
</comment>
<evidence type="ECO:0000259" key="13">
    <source>
        <dbReference type="Pfam" id="PF00593"/>
    </source>
</evidence>
<dbReference type="PANTHER" id="PTHR47234:SF2">
    <property type="entry name" value="TONB-DEPENDENT RECEPTOR"/>
    <property type="match status" value="1"/>
</dbReference>
<gene>
    <name evidence="15" type="ORF">SAMN06297382_0923</name>
</gene>
<evidence type="ECO:0000256" key="1">
    <source>
        <dbReference type="ARBA" id="ARBA00004571"/>
    </source>
</evidence>
<dbReference type="InterPro" id="IPR039426">
    <property type="entry name" value="TonB-dep_rcpt-like"/>
</dbReference>
<evidence type="ECO:0000256" key="10">
    <source>
        <dbReference type="PROSITE-ProRule" id="PRU10144"/>
    </source>
</evidence>
<dbReference type="InterPro" id="IPR010917">
    <property type="entry name" value="TonB_rcpt_CS"/>
</dbReference>
<keyword evidence="6 11" id="KW-0798">TonB box</keyword>
<dbReference type="GO" id="GO:0009279">
    <property type="term" value="C:cell outer membrane"/>
    <property type="evidence" value="ECO:0007669"/>
    <property type="project" value="UniProtKB-SubCell"/>
</dbReference>
<protein>
    <submittedName>
        <fullName evidence="15">TonB-dependent Receptor Plug Domain</fullName>
    </submittedName>
</protein>
<evidence type="ECO:0000256" key="9">
    <source>
        <dbReference type="PROSITE-ProRule" id="PRU01360"/>
    </source>
</evidence>
<dbReference type="InterPro" id="IPR000531">
    <property type="entry name" value="Beta-barrel_TonB"/>
</dbReference>
<keyword evidence="4 9" id="KW-0812">Transmembrane</keyword>
<dbReference type="EMBL" id="FZQA01000001">
    <property type="protein sequence ID" value="SNT68421.1"/>
    <property type="molecule type" value="Genomic_DNA"/>
</dbReference>
<accession>A0A239PKT1</accession>
<sequence>MKSTNLAGRLMRSTILTGVAAVTAMPAFAQDETTGDRIVVTGSRIARQDLAAPSPLTTVDSAALQIVAITNTEDFLNDLPQLIPSFDSTSNNPGDGTARLSLRGLGANRTLILLDGKRMVAEGISQIVDVNNIPAALVERIEVVTGGASAVYGSDAVAGVVNYILKDDFQGLEVNADYKVTGKGDAQTLNLSAVMGGDFADGRGNAVMAVSYTDRKPLLQGERDFSFFSNNDLGPGQPFGETGSSNVPGTRFRPGSGPSNFDWTPLIGSSLPPECALNVCSGAFINDAGELRGLRFGSADDPASDLYNYAPTNYLQLPQERYNISAFATYEIADGVEAYARGIFSHVLVDSQLAPTPAGLTFSIQEDNPFVFGPSAVPGAQDLAVLLQNCATCQLGDTNGDGLNEFLFRTNRRYQELGPRNSLRDTNTFLVGGGLRGEFANNWQWDVYAQYGRSAVLQSQTGNISISAITDAVFEGRANIFGGPNSLQPDIAEEVSRTGMINSITETVQVLGTINGEFEQVQSPLADKPVAFAFGVEYREEASLQQPDSVLGPDVAGFNQSVFVQGRYDVYEAFMETDIPLVTGQPFVESFSVNGGYRYSDYSTVGSVSSYFVGGNWQVVPDLRIRAQFQRAVRAPNISELFITPANGFPGVADPCDGLVFGNWNFLSTEQQSTVAANCVADGVPAGAVGGFLQSNSQTETVFAGFGSEFDAEKADTLTIGGVFTPGFLPGFTATLDYYDIKIDNAIGAPSAQSIVEDCILFGVASACAFTDRDLVSGELVTIGMGASGPILVQNNVGLFVRGIDLGLSYRGDLPENWGSFAWRFDGTHTLENSSQGTSDSVLLDCVGFYGGACGEPVPEWKFTTVGSWIWGPLTTSLRYSWISGVDDAFTIRYDAYAGQRKVADIGSFGTLDLSLSYDLSDGVTLRGGVENITNKQPPELGTCCSEQANTWPATYETLGRQFFFGATLRF</sequence>
<evidence type="ECO:0000256" key="8">
    <source>
        <dbReference type="ARBA" id="ARBA00023237"/>
    </source>
</evidence>
<organism evidence="15 16">
    <name type="scientific">Amphiplicatus metriothermophilus</name>
    <dbReference type="NCBI Taxonomy" id="1519374"/>
    <lineage>
        <taxon>Bacteria</taxon>
        <taxon>Pseudomonadati</taxon>
        <taxon>Pseudomonadota</taxon>
        <taxon>Alphaproteobacteria</taxon>
        <taxon>Parvularculales</taxon>
        <taxon>Parvularculaceae</taxon>
        <taxon>Amphiplicatus</taxon>
    </lineage>
</organism>
<evidence type="ECO:0000256" key="7">
    <source>
        <dbReference type="ARBA" id="ARBA00023136"/>
    </source>
</evidence>
<dbReference type="PROSITE" id="PS52016">
    <property type="entry name" value="TONB_DEPENDENT_REC_3"/>
    <property type="match status" value="1"/>
</dbReference>
<dbReference type="OrthoDB" id="7515717at2"/>
<evidence type="ECO:0000313" key="15">
    <source>
        <dbReference type="EMBL" id="SNT68421.1"/>
    </source>
</evidence>